<feature type="region of interest" description="Disordered" evidence="1">
    <location>
        <begin position="193"/>
        <end position="229"/>
    </location>
</feature>
<dbReference type="EMBL" id="CAXAJV020001293">
    <property type="protein sequence ID" value="CAL7945344.1"/>
    <property type="molecule type" value="Genomic_DNA"/>
</dbReference>
<feature type="region of interest" description="Disordered" evidence="1">
    <location>
        <begin position="511"/>
        <end position="582"/>
    </location>
</feature>
<accession>A0ABP1NZS3</accession>
<evidence type="ECO:0000313" key="3">
    <source>
        <dbReference type="Proteomes" id="UP001642520"/>
    </source>
</evidence>
<gene>
    <name evidence="2" type="ORF">XYLVIOL_LOCUS7154</name>
</gene>
<keyword evidence="3" id="KW-1185">Reference proteome</keyword>
<feature type="compositionally biased region" description="Low complexity" evidence="1">
    <location>
        <begin position="63"/>
        <end position="72"/>
    </location>
</feature>
<dbReference type="Proteomes" id="UP001642520">
    <property type="component" value="Unassembled WGS sequence"/>
</dbReference>
<feature type="compositionally biased region" description="Basic and acidic residues" evidence="1">
    <location>
        <begin position="402"/>
        <end position="415"/>
    </location>
</feature>
<feature type="compositionally biased region" description="Polar residues" evidence="1">
    <location>
        <begin position="384"/>
        <end position="401"/>
    </location>
</feature>
<feature type="compositionally biased region" description="Polar residues" evidence="1">
    <location>
        <begin position="73"/>
        <end position="97"/>
    </location>
</feature>
<feature type="region of interest" description="Disordered" evidence="1">
    <location>
        <begin position="284"/>
        <end position="304"/>
    </location>
</feature>
<feature type="region of interest" description="Disordered" evidence="1">
    <location>
        <begin position="54"/>
        <end position="147"/>
    </location>
</feature>
<evidence type="ECO:0000313" key="2">
    <source>
        <dbReference type="EMBL" id="CAL7945344.1"/>
    </source>
</evidence>
<feature type="compositionally biased region" description="Polar residues" evidence="1">
    <location>
        <begin position="511"/>
        <end position="560"/>
    </location>
</feature>
<protein>
    <submittedName>
        <fullName evidence="2">Uncharacterized protein</fullName>
    </submittedName>
</protein>
<evidence type="ECO:0000256" key="1">
    <source>
        <dbReference type="SAM" id="MobiDB-lite"/>
    </source>
</evidence>
<proteinExistence type="predicted"/>
<reference evidence="2 3" key="1">
    <citation type="submission" date="2024-08" db="EMBL/GenBank/DDBJ databases">
        <authorList>
            <person name="Will J Nash"/>
            <person name="Angela Man"/>
            <person name="Seanna McTaggart"/>
            <person name="Kendall Baker"/>
            <person name="Tom Barker"/>
            <person name="Leah Catchpole"/>
            <person name="Alex Durrant"/>
            <person name="Karim Gharbi"/>
            <person name="Naomi Irish"/>
            <person name="Gemy Kaithakottil"/>
            <person name="Debby Ku"/>
            <person name="Aaliyah Providence"/>
            <person name="Felix Shaw"/>
            <person name="David Swarbreck"/>
            <person name="Chris Watkins"/>
            <person name="Ann M. McCartney"/>
            <person name="Giulio Formenti"/>
            <person name="Alice Mouton"/>
            <person name="Noel Vella"/>
            <person name="Bjorn M von Reumont"/>
            <person name="Adriana Vella"/>
            <person name="Wilfried Haerty"/>
        </authorList>
    </citation>
    <scope>NUCLEOTIDE SEQUENCE [LARGE SCALE GENOMIC DNA]</scope>
</reference>
<sequence length="696" mass="78160">MAVSVMWIRNNMLFSNDNYERQLMEAELKAERSTRKLSIPDWYSNKRSNQPKLINITPLGYRPPSWKKSPSSRNTTLSSTISNPSDTYSATDQRSSQATNEVVTTTATETTEFDGTSQEQKLPETRRKTSPSKSSTPKYEEYNTFPRMSPSRKIQNINLVLSPGPKIEVSKDPKTDTIANDCKQKICITRKQSSVGDRRNDGNLPKNNATPPKITDNFRPSEMVSTPFRTPNARAPFRIRAASTPRFSPANIFSSTVIEETPIAKRCPSRNIFEDSSTSKSQLGSFARKFGNTTRPRKMSPSLKEKTYIFENSSRAENSYQSLEDASTKASTPNGLLERNIRSVDSVSFEKDDPWPKSFSLVRDIVKKLEVAENSLRASERESVNGSTNSPRTPATRSSNRIQDRSIDVQKKRTKRIPECKKTQASLLQERKTSSEFQSPCTRFILSKRKSTDLEKIVKSTQPGREKSLVQRIIKSLTQGDNKSALPRRNQRGDVDRSFVKQLVNALENSALSRVENSAPRSPTTEEYSSSDSELKSCVTSASAKDTESGSDSGQRSCSPRRSDVQRLHRGRLASRRISGVEQETSQEDDSVFWIPVSRCKLPRTSSLLSTVSKFSTNYQSPCISTINSESEVENVQNTGWGATYRMNNPVFRNLFRIDKTVVIDSGYSDRSALSSGSLRAGYWSEDTQYESGSDE</sequence>
<comment type="caution">
    <text evidence="2">The sequence shown here is derived from an EMBL/GenBank/DDBJ whole genome shotgun (WGS) entry which is preliminary data.</text>
</comment>
<feature type="compositionally biased region" description="Low complexity" evidence="1">
    <location>
        <begin position="98"/>
        <end position="110"/>
    </location>
</feature>
<organism evidence="2 3">
    <name type="scientific">Xylocopa violacea</name>
    <name type="common">Violet carpenter bee</name>
    <name type="synonym">Apis violacea</name>
    <dbReference type="NCBI Taxonomy" id="135666"/>
    <lineage>
        <taxon>Eukaryota</taxon>
        <taxon>Metazoa</taxon>
        <taxon>Ecdysozoa</taxon>
        <taxon>Arthropoda</taxon>
        <taxon>Hexapoda</taxon>
        <taxon>Insecta</taxon>
        <taxon>Pterygota</taxon>
        <taxon>Neoptera</taxon>
        <taxon>Endopterygota</taxon>
        <taxon>Hymenoptera</taxon>
        <taxon>Apocrita</taxon>
        <taxon>Aculeata</taxon>
        <taxon>Apoidea</taxon>
        <taxon>Anthophila</taxon>
        <taxon>Apidae</taxon>
        <taxon>Xylocopa</taxon>
        <taxon>Xylocopa</taxon>
    </lineage>
</organism>
<name>A0ABP1NZS3_XYLVO</name>
<feature type="region of interest" description="Disordered" evidence="1">
    <location>
        <begin position="376"/>
        <end position="415"/>
    </location>
</feature>